<dbReference type="Proteomes" id="UP000737018">
    <property type="component" value="Unassembled WGS sequence"/>
</dbReference>
<sequence>MESKNSCNAIALLITLFRQSLTPELTPLTESNLKSKLISVSFTLSLSFGSFLIDSSAYSLEIRLSTSSTSLLIAAIFFMLFLTRNPRNTFWIFNANESDCTPPRPDELDRDRHYFRFGCCFFDLLLLQDYIINFHTCVHQWLHLQSPGLTSQKTCWS</sequence>
<evidence type="ECO:0000256" key="1">
    <source>
        <dbReference type="SAM" id="Phobius"/>
    </source>
</evidence>
<keyword evidence="1" id="KW-0812">Transmembrane</keyword>
<proteinExistence type="predicted"/>
<organism evidence="2 3">
    <name type="scientific">Castanea mollissima</name>
    <name type="common">Chinese chestnut</name>
    <dbReference type="NCBI Taxonomy" id="60419"/>
    <lineage>
        <taxon>Eukaryota</taxon>
        <taxon>Viridiplantae</taxon>
        <taxon>Streptophyta</taxon>
        <taxon>Embryophyta</taxon>
        <taxon>Tracheophyta</taxon>
        <taxon>Spermatophyta</taxon>
        <taxon>Magnoliopsida</taxon>
        <taxon>eudicotyledons</taxon>
        <taxon>Gunneridae</taxon>
        <taxon>Pentapetalae</taxon>
        <taxon>rosids</taxon>
        <taxon>fabids</taxon>
        <taxon>Fagales</taxon>
        <taxon>Fagaceae</taxon>
        <taxon>Castanea</taxon>
    </lineage>
</organism>
<name>A0A8J4R4Z1_9ROSI</name>
<comment type="caution">
    <text evidence="2">The sequence shown here is derived from an EMBL/GenBank/DDBJ whole genome shotgun (WGS) entry which is preliminary data.</text>
</comment>
<dbReference type="EMBL" id="JRKL02001426">
    <property type="protein sequence ID" value="KAF3964053.1"/>
    <property type="molecule type" value="Genomic_DNA"/>
</dbReference>
<keyword evidence="3" id="KW-1185">Reference proteome</keyword>
<protein>
    <submittedName>
        <fullName evidence="2">Uncharacterized protein</fullName>
    </submittedName>
</protein>
<keyword evidence="1" id="KW-0472">Membrane</keyword>
<evidence type="ECO:0000313" key="3">
    <source>
        <dbReference type="Proteomes" id="UP000737018"/>
    </source>
</evidence>
<accession>A0A8J4R4Z1</accession>
<gene>
    <name evidence="2" type="ORF">CMV_011612</name>
</gene>
<dbReference type="AlphaFoldDB" id="A0A8J4R4Z1"/>
<keyword evidence="1" id="KW-1133">Transmembrane helix</keyword>
<reference evidence="2" key="1">
    <citation type="submission" date="2020-03" db="EMBL/GenBank/DDBJ databases">
        <title>Castanea mollissima Vanexum genome sequencing.</title>
        <authorList>
            <person name="Staton M."/>
        </authorList>
    </citation>
    <scope>NUCLEOTIDE SEQUENCE</scope>
    <source>
        <tissue evidence="2">Leaf</tissue>
    </source>
</reference>
<feature type="transmembrane region" description="Helical" evidence="1">
    <location>
        <begin position="64"/>
        <end position="82"/>
    </location>
</feature>
<evidence type="ECO:0000313" key="2">
    <source>
        <dbReference type="EMBL" id="KAF3964053.1"/>
    </source>
</evidence>